<keyword evidence="3" id="KW-0813">Transport</keyword>
<dbReference type="Proteomes" id="UP001646157">
    <property type="component" value="Unassembled WGS sequence"/>
</dbReference>
<comment type="subcellular location">
    <subcellularLocation>
        <location evidence="1">Cell envelope</location>
    </subcellularLocation>
</comment>
<evidence type="ECO:0000256" key="2">
    <source>
        <dbReference type="ARBA" id="ARBA00008520"/>
    </source>
</evidence>
<reference evidence="6 7" key="1">
    <citation type="submission" date="2021-01" db="EMBL/GenBank/DDBJ databases">
        <title>Genomic Encyclopedia of Type Strains, Phase IV (KMG-IV): sequencing the most valuable type-strain genomes for metagenomic binning, comparative biology and taxonomic classification.</title>
        <authorList>
            <person name="Goeker M."/>
        </authorList>
    </citation>
    <scope>NUCLEOTIDE SEQUENCE [LARGE SCALE GENOMIC DNA]</scope>
    <source>
        <strain evidence="6 7">DSM 24834</strain>
    </source>
</reference>
<dbReference type="InterPro" id="IPR006059">
    <property type="entry name" value="SBP"/>
</dbReference>
<evidence type="ECO:0000256" key="1">
    <source>
        <dbReference type="ARBA" id="ARBA00004196"/>
    </source>
</evidence>
<organism evidence="6 7">
    <name type="scientific">Rossellomorea pakistanensis</name>
    <dbReference type="NCBI Taxonomy" id="992288"/>
    <lineage>
        <taxon>Bacteria</taxon>
        <taxon>Bacillati</taxon>
        <taxon>Bacillota</taxon>
        <taxon>Bacilli</taxon>
        <taxon>Bacillales</taxon>
        <taxon>Bacillaceae</taxon>
        <taxon>Rossellomorea</taxon>
    </lineage>
</organism>
<protein>
    <submittedName>
        <fullName evidence="6">Multiple sugar transport system substrate-binding protein</fullName>
    </submittedName>
</protein>
<dbReference type="Pfam" id="PF01547">
    <property type="entry name" value="SBP_bac_1"/>
    <property type="match status" value="1"/>
</dbReference>
<dbReference type="SUPFAM" id="SSF53850">
    <property type="entry name" value="Periplasmic binding protein-like II"/>
    <property type="match status" value="1"/>
</dbReference>
<comment type="caution">
    <text evidence="6">The sequence shown here is derived from an EMBL/GenBank/DDBJ whole genome shotgun (WGS) entry which is preliminary data.</text>
</comment>
<keyword evidence="6" id="KW-0762">Sugar transport</keyword>
<evidence type="ECO:0000313" key="7">
    <source>
        <dbReference type="Proteomes" id="UP001646157"/>
    </source>
</evidence>
<dbReference type="PROSITE" id="PS51257">
    <property type="entry name" value="PROKAR_LIPOPROTEIN"/>
    <property type="match status" value="1"/>
</dbReference>
<dbReference type="EMBL" id="JAFBDZ010000004">
    <property type="protein sequence ID" value="MBM7587295.1"/>
    <property type="molecule type" value="Genomic_DNA"/>
</dbReference>
<evidence type="ECO:0000256" key="3">
    <source>
        <dbReference type="ARBA" id="ARBA00022448"/>
    </source>
</evidence>
<evidence type="ECO:0000313" key="6">
    <source>
        <dbReference type="EMBL" id="MBM7587295.1"/>
    </source>
</evidence>
<accession>A0ABS2NHE9</accession>
<dbReference type="PANTHER" id="PTHR43649:SF31">
    <property type="entry name" value="SN-GLYCEROL-3-PHOSPHATE-BINDING PERIPLASMIC PROTEIN UGPB"/>
    <property type="match status" value="1"/>
</dbReference>
<comment type="similarity">
    <text evidence="2">Belongs to the bacterial solute-binding protein 1 family.</text>
</comment>
<keyword evidence="7" id="KW-1185">Reference proteome</keyword>
<name>A0ABS2NHE9_9BACI</name>
<dbReference type="Gene3D" id="3.40.190.10">
    <property type="entry name" value="Periplasmic binding protein-like II"/>
    <property type="match status" value="1"/>
</dbReference>
<proteinExistence type="inferred from homology"/>
<feature type="signal peptide" evidence="5">
    <location>
        <begin position="1"/>
        <end position="20"/>
    </location>
</feature>
<gene>
    <name evidence="6" type="ORF">JOC86_003868</name>
</gene>
<sequence>MKKTFSIMVSVLILVFGVLAGCSGSSSTDGSGGSGSGEEVNLKVAVFPADLPTFERAYEQFKKENPNINIEFDSFPQQQYYEKLRIQLSGGTSYDLFAGQIDSLVDTGILEPLNKRIKESGIDVAGYGTMYDSMKMNGDILGLPYRKSNWMMYYNKDLFDEKGVEYPSDDMTWSEFRELAKKMTSGSGGDKVYGAYIQQWPQTWYMQGVQGGATIIDKDLSPFKDGLQFRLDLEKDGSIMKWSEQVTTGAHYNAAFQKGNIAMNIIGDWHVAQLRQAEAEGDISFDWDVVPIPHPEGVAKNTTLALPVTLMMNKNSEHKEAAFKVLSYMTGKEGAELFASEGYLTGYTNEDVKKAYLGDSSQKPENLQYFLEAKEYPEYPMIPGVKTVVVEQIYKQEGELALIGEQSVDKAIKNIKKRVEEEWASKYEGEYEVGN</sequence>
<feature type="chain" id="PRO_5045716801" evidence="5">
    <location>
        <begin position="21"/>
        <end position="435"/>
    </location>
</feature>
<dbReference type="CDD" id="cd13585">
    <property type="entry name" value="PBP2_TMBP_like"/>
    <property type="match status" value="1"/>
</dbReference>
<dbReference type="InterPro" id="IPR050490">
    <property type="entry name" value="Bact_solute-bd_prot1"/>
</dbReference>
<evidence type="ECO:0000256" key="4">
    <source>
        <dbReference type="ARBA" id="ARBA00022729"/>
    </source>
</evidence>
<dbReference type="PANTHER" id="PTHR43649">
    <property type="entry name" value="ARABINOSE-BINDING PROTEIN-RELATED"/>
    <property type="match status" value="1"/>
</dbReference>
<dbReference type="RefSeq" id="WP_239587701.1">
    <property type="nucleotide sequence ID" value="NZ_JAFBDZ010000004.1"/>
</dbReference>
<keyword evidence="4 5" id="KW-0732">Signal</keyword>
<evidence type="ECO:0000256" key="5">
    <source>
        <dbReference type="SAM" id="SignalP"/>
    </source>
</evidence>